<evidence type="ECO:0000313" key="2">
    <source>
        <dbReference type="Proteomes" id="UP000408482"/>
    </source>
</evidence>
<protein>
    <submittedName>
        <fullName evidence="1">Uncharacterized protein</fullName>
    </submittedName>
</protein>
<evidence type="ECO:0000313" key="1">
    <source>
        <dbReference type="EMBL" id="VUX33400.1"/>
    </source>
</evidence>
<gene>
    <name evidence="1" type="ORF">RSSSTS7063_02575</name>
</gene>
<sequence>MQLQEIKIFPWFEITKPSTEKMCEKEEEFKETGLLPTEIILDDQNRLLDGYISYLLAVKYGLGDVPVKYGRRQVIKARHKEHGKRYEWELPERLIDQVAAGDKVLIRNTRGLRWVTVEAVEEYGEREYPEPIKRVIKKKNTKRQGVFTGGINHV</sequence>
<accession>A0A564VLW3</accession>
<dbReference type="RefSeq" id="WP_144092978.1">
    <property type="nucleotide sequence ID" value="NZ_CABHMX010000009.1"/>
</dbReference>
<dbReference type="Proteomes" id="UP000408482">
    <property type="component" value="Unassembled WGS sequence"/>
</dbReference>
<organism evidence="1 2">
    <name type="scientific">Blautia luti</name>
    <dbReference type="NCBI Taxonomy" id="89014"/>
    <lineage>
        <taxon>Bacteria</taxon>
        <taxon>Bacillati</taxon>
        <taxon>Bacillota</taxon>
        <taxon>Clostridia</taxon>
        <taxon>Lachnospirales</taxon>
        <taxon>Lachnospiraceae</taxon>
        <taxon>Blautia</taxon>
    </lineage>
</organism>
<dbReference type="AlphaFoldDB" id="A0A564VLW3"/>
<reference evidence="1 2" key="1">
    <citation type="submission" date="2019-07" db="EMBL/GenBank/DDBJ databases">
        <authorList>
            <person name="Hibberd C M."/>
            <person name="Gehrig L. J."/>
            <person name="Chang H.-W."/>
            <person name="Venkatesh S."/>
        </authorList>
    </citation>
    <scope>NUCLEOTIDE SEQUENCE [LARGE SCALE GENOMIC DNA]</scope>
    <source>
        <strain evidence="1">Blautia_luti_SSTS_Bg7063</strain>
    </source>
</reference>
<proteinExistence type="predicted"/>
<dbReference type="EMBL" id="CABHNW010000030">
    <property type="protein sequence ID" value="VUX33400.1"/>
    <property type="molecule type" value="Genomic_DNA"/>
</dbReference>
<keyword evidence="2" id="KW-1185">Reference proteome</keyword>
<name>A0A564VLW3_9FIRM</name>